<dbReference type="Proteomes" id="UP000310158">
    <property type="component" value="Unassembled WGS sequence"/>
</dbReference>
<name>A0A4S4M059_9AGAM</name>
<evidence type="ECO:0000313" key="3">
    <source>
        <dbReference type="Proteomes" id="UP000310158"/>
    </source>
</evidence>
<dbReference type="EMBL" id="SGPL01000097">
    <property type="protein sequence ID" value="THH17797.1"/>
    <property type="molecule type" value="Genomic_DNA"/>
</dbReference>
<evidence type="ECO:0000313" key="2">
    <source>
        <dbReference type="EMBL" id="THH17797.1"/>
    </source>
</evidence>
<gene>
    <name evidence="2" type="ORF">EW146_g3097</name>
</gene>
<feature type="signal peptide" evidence="1">
    <location>
        <begin position="1"/>
        <end position="21"/>
    </location>
</feature>
<comment type="caution">
    <text evidence="2">The sequence shown here is derived from an EMBL/GenBank/DDBJ whole genome shotgun (WGS) entry which is preliminary data.</text>
</comment>
<feature type="chain" id="PRO_5020551331" evidence="1">
    <location>
        <begin position="22"/>
        <end position="348"/>
    </location>
</feature>
<sequence>MRTSSALAAAAIAIHAVPAFANPIVGLPQDQVDRITKAIQALNNDDPSHHVQVLRNEGRSLAGTLLGDAAKAGETVVGDTAGDAAKKGILGGLGTLAGGGILDKLFGGDSNSSSKREFLESLQARTHDELVTRSLAGTLLGDVANAGEKVAGNSLGDAAKKGILGGLGTLAGGGILNAIFGGDASNSSSKREVLEYLQARAHDELAARSLAGTLLGDAAKVGEKVVGDTAGDAAKKGILGGLGTLAGGGILDKIFGDNSNDSSSKRELSEYLEARGLGSAAGKGLLGGLGTLFGGGLLSGLFGDDNSNSKRDILEFIQARVNQENAARQLKRELLSSLLETRSFNDLD</sequence>
<dbReference type="OrthoDB" id="3235279at2759"/>
<organism evidence="2 3">
    <name type="scientific">Bondarzewia mesenterica</name>
    <dbReference type="NCBI Taxonomy" id="1095465"/>
    <lineage>
        <taxon>Eukaryota</taxon>
        <taxon>Fungi</taxon>
        <taxon>Dikarya</taxon>
        <taxon>Basidiomycota</taxon>
        <taxon>Agaricomycotina</taxon>
        <taxon>Agaricomycetes</taxon>
        <taxon>Russulales</taxon>
        <taxon>Bondarzewiaceae</taxon>
        <taxon>Bondarzewia</taxon>
    </lineage>
</organism>
<dbReference type="AlphaFoldDB" id="A0A4S4M059"/>
<proteinExistence type="predicted"/>
<protein>
    <submittedName>
        <fullName evidence="2">Uncharacterized protein</fullName>
    </submittedName>
</protein>
<keyword evidence="1" id="KW-0732">Signal</keyword>
<evidence type="ECO:0000256" key="1">
    <source>
        <dbReference type="SAM" id="SignalP"/>
    </source>
</evidence>
<keyword evidence="3" id="KW-1185">Reference proteome</keyword>
<reference evidence="2 3" key="1">
    <citation type="submission" date="2019-02" db="EMBL/GenBank/DDBJ databases">
        <title>Genome sequencing of the rare red list fungi Bondarzewia mesenterica.</title>
        <authorList>
            <person name="Buettner E."/>
            <person name="Kellner H."/>
        </authorList>
    </citation>
    <scope>NUCLEOTIDE SEQUENCE [LARGE SCALE GENOMIC DNA]</scope>
    <source>
        <strain evidence="2 3">DSM 108281</strain>
    </source>
</reference>
<accession>A0A4S4M059</accession>